<dbReference type="CDD" id="cd00130">
    <property type="entry name" value="PAS"/>
    <property type="match status" value="1"/>
</dbReference>
<dbReference type="InterPro" id="IPR003661">
    <property type="entry name" value="HisK_dim/P_dom"/>
</dbReference>
<evidence type="ECO:0000256" key="8">
    <source>
        <dbReference type="ARBA" id="ARBA00023012"/>
    </source>
</evidence>
<dbReference type="RefSeq" id="WP_155309962.1">
    <property type="nucleotide sequence ID" value="NZ_AP021879.1"/>
</dbReference>
<evidence type="ECO:0000256" key="5">
    <source>
        <dbReference type="ARBA" id="ARBA00022741"/>
    </source>
</evidence>
<dbReference type="PROSITE" id="PS50112">
    <property type="entry name" value="PAS"/>
    <property type="match status" value="1"/>
</dbReference>
<reference evidence="13 14" key="1">
    <citation type="submission" date="2019-11" db="EMBL/GenBank/DDBJ databases">
        <title>Comparative genomics of hydrocarbon-degrading Desulfosarcina strains.</title>
        <authorList>
            <person name="Watanabe M."/>
            <person name="Kojima H."/>
            <person name="Fukui M."/>
        </authorList>
    </citation>
    <scope>NUCLEOTIDE SEQUENCE [LARGE SCALE GENOMIC DNA]</scope>
    <source>
        <strain evidence="14">oXyS1</strain>
    </source>
</reference>
<keyword evidence="4" id="KW-0808">Transferase</keyword>
<evidence type="ECO:0000256" key="9">
    <source>
        <dbReference type="PROSITE-ProRule" id="PRU00169"/>
    </source>
</evidence>
<dbReference type="PROSITE" id="PS50110">
    <property type="entry name" value="RESPONSE_REGULATORY"/>
    <property type="match status" value="1"/>
</dbReference>
<evidence type="ECO:0000256" key="2">
    <source>
        <dbReference type="ARBA" id="ARBA00012438"/>
    </source>
</evidence>
<dbReference type="InterPro" id="IPR036890">
    <property type="entry name" value="HATPase_C_sf"/>
</dbReference>
<evidence type="ECO:0000256" key="4">
    <source>
        <dbReference type="ARBA" id="ARBA00022679"/>
    </source>
</evidence>
<feature type="domain" description="Histidine kinase" evidence="10">
    <location>
        <begin position="162"/>
        <end position="383"/>
    </location>
</feature>
<dbReference type="PROSITE" id="PS50109">
    <property type="entry name" value="HIS_KIN"/>
    <property type="match status" value="1"/>
</dbReference>
<evidence type="ECO:0000256" key="1">
    <source>
        <dbReference type="ARBA" id="ARBA00000085"/>
    </source>
</evidence>
<dbReference type="SMART" id="SM00388">
    <property type="entry name" value="HisKA"/>
    <property type="match status" value="1"/>
</dbReference>
<dbReference type="Gene3D" id="3.30.565.10">
    <property type="entry name" value="Histidine kinase-like ATPase, C-terminal domain"/>
    <property type="match status" value="1"/>
</dbReference>
<dbReference type="Pfam" id="PF00072">
    <property type="entry name" value="Response_reg"/>
    <property type="match status" value="1"/>
</dbReference>
<organism evidence="13 14">
    <name type="scientific">Desulfosarcina ovata subsp. ovata</name>
    <dbReference type="NCBI Taxonomy" id="2752305"/>
    <lineage>
        <taxon>Bacteria</taxon>
        <taxon>Pseudomonadati</taxon>
        <taxon>Thermodesulfobacteriota</taxon>
        <taxon>Desulfobacteria</taxon>
        <taxon>Desulfobacterales</taxon>
        <taxon>Desulfosarcinaceae</taxon>
        <taxon>Desulfosarcina</taxon>
    </lineage>
</organism>
<gene>
    <name evidence="13" type="ORF">DSCOOX_18610</name>
</gene>
<protein>
    <recommendedName>
        <fullName evidence="2">histidine kinase</fullName>
        <ecNumber evidence="2">2.7.13.3</ecNumber>
    </recommendedName>
</protein>
<dbReference type="InterPro" id="IPR013767">
    <property type="entry name" value="PAS_fold"/>
</dbReference>
<dbReference type="PANTHER" id="PTHR43065">
    <property type="entry name" value="SENSOR HISTIDINE KINASE"/>
    <property type="match status" value="1"/>
</dbReference>
<comment type="catalytic activity">
    <reaction evidence="1">
        <text>ATP + protein L-histidine = ADP + protein N-phospho-L-histidine.</text>
        <dbReference type="EC" id="2.7.13.3"/>
    </reaction>
</comment>
<dbReference type="InterPro" id="IPR004358">
    <property type="entry name" value="Sig_transdc_His_kin-like_C"/>
</dbReference>
<dbReference type="SUPFAM" id="SSF55785">
    <property type="entry name" value="PYP-like sensor domain (PAS domain)"/>
    <property type="match status" value="1"/>
</dbReference>
<dbReference type="InterPro" id="IPR005467">
    <property type="entry name" value="His_kinase_dom"/>
</dbReference>
<keyword evidence="8" id="KW-0902">Two-component regulatory system</keyword>
<dbReference type="Gene3D" id="1.10.287.130">
    <property type="match status" value="1"/>
</dbReference>
<dbReference type="Pfam" id="PF00989">
    <property type="entry name" value="PAS"/>
    <property type="match status" value="1"/>
</dbReference>
<dbReference type="Proteomes" id="UP000422108">
    <property type="component" value="Chromosome"/>
</dbReference>
<dbReference type="PANTHER" id="PTHR43065:SF46">
    <property type="entry name" value="C4-DICARBOXYLATE TRANSPORT SENSOR PROTEIN DCTB"/>
    <property type="match status" value="1"/>
</dbReference>
<dbReference type="Gene3D" id="3.30.450.20">
    <property type="entry name" value="PAS domain"/>
    <property type="match status" value="1"/>
</dbReference>
<dbReference type="GO" id="GO:0000155">
    <property type="term" value="F:phosphorelay sensor kinase activity"/>
    <property type="evidence" value="ECO:0007669"/>
    <property type="project" value="InterPro"/>
</dbReference>
<evidence type="ECO:0000256" key="7">
    <source>
        <dbReference type="ARBA" id="ARBA00022840"/>
    </source>
</evidence>
<feature type="domain" description="Response regulatory" evidence="11">
    <location>
        <begin position="402"/>
        <end position="518"/>
    </location>
</feature>
<evidence type="ECO:0000313" key="14">
    <source>
        <dbReference type="Proteomes" id="UP000422108"/>
    </source>
</evidence>
<evidence type="ECO:0000259" key="10">
    <source>
        <dbReference type="PROSITE" id="PS50109"/>
    </source>
</evidence>
<dbReference type="NCBIfam" id="TIGR00229">
    <property type="entry name" value="sensory_box"/>
    <property type="match status" value="1"/>
</dbReference>
<keyword evidence="7" id="KW-0067">ATP-binding</keyword>
<name>A0A5K8A868_9BACT</name>
<sequence length="525" mass="58743">MDRSKALNLSEEKYRYLVQNSDEMIYTLDVDGNFTFLSDAVEHLLGFKPEDLIGKHYSTIVCKADLKKATWHFNERRRGNRATSGIELRLMVNGNGLPESRRAELVPVELKSMGLYQEAKCNGRKQYLGTHGVIRDISARKQLQAQLQSAERMSSIGTLAGGVAHDFNNLLMGIQGRSSLIAMDLDPSNPHHEHLQAIDDYIRSARELTKQLLVFARDGKCEVKPTDLNALVVKTAKMFGRTKKEIRIHTTIDEKDITVESDQRQIEQVLLNLFVNAWHAMPNGGELYLKTTISVLDNEFCAPHQLEPGDYAQVSVTDTGMGMDRKTLSRIFEPFFTTKQKNQGTGLGLASAYRTIKNHSGIITAYSEPGHGATFNLYLPLSNKAVVQKTTLYGETLKGSETVLLVDDEKPILKICQELLEKLGYRAITAGNGQEAVEIISRIGPTINLVILDMIMPDISGMDLFKQIREIRPGTRVILSSGYPLGGQEQEIIQRGCNGFIQKPFNLSELSQKIRHVLDENNNPK</sequence>
<dbReference type="CDD" id="cd17546">
    <property type="entry name" value="REC_hyHK_CKI1_RcsC-like"/>
    <property type="match status" value="1"/>
</dbReference>
<dbReference type="Gene3D" id="3.40.50.2300">
    <property type="match status" value="1"/>
</dbReference>
<dbReference type="AlphaFoldDB" id="A0A5K8A868"/>
<evidence type="ECO:0000313" key="13">
    <source>
        <dbReference type="EMBL" id="BBO88681.1"/>
    </source>
</evidence>
<dbReference type="InterPro" id="IPR003594">
    <property type="entry name" value="HATPase_dom"/>
</dbReference>
<dbReference type="GO" id="GO:0005524">
    <property type="term" value="F:ATP binding"/>
    <property type="evidence" value="ECO:0007669"/>
    <property type="project" value="UniProtKB-KW"/>
</dbReference>
<keyword evidence="14" id="KW-1185">Reference proteome</keyword>
<dbReference type="Pfam" id="PF02518">
    <property type="entry name" value="HATPase_c"/>
    <property type="match status" value="1"/>
</dbReference>
<dbReference type="InterPro" id="IPR011006">
    <property type="entry name" value="CheY-like_superfamily"/>
</dbReference>
<feature type="modified residue" description="4-aspartylphosphate" evidence="9">
    <location>
        <position position="453"/>
    </location>
</feature>
<dbReference type="GO" id="GO:0006355">
    <property type="term" value="P:regulation of DNA-templated transcription"/>
    <property type="evidence" value="ECO:0007669"/>
    <property type="project" value="InterPro"/>
</dbReference>
<dbReference type="SMART" id="SM00387">
    <property type="entry name" value="HATPase_c"/>
    <property type="match status" value="1"/>
</dbReference>
<dbReference type="InterPro" id="IPR000014">
    <property type="entry name" value="PAS"/>
</dbReference>
<dbReference type="SMART" id="SM00091">
    <property type="entry name" value="PAS"/>
    <property type="match status" value="1"/>
</dbReference>
<keyword evidence="5" id="KW-0547">Nucleotide-binding</keyword>
<dbReference type="EC" id="2.7.13.3" evidence="2"/>
<dbReference type="EMBL" id="AP021879">
    <property type="protein sequence ID" value="BBO88681.1"/>
    <property type="molecule type" value="Genomic_DNA"/>
</dbReference>
<dbReference type="SUPFAM" id="SSF52172">
    <property type="entry name" value="CheY-like"/>
    <property type="match status" value="1"/>
</dbReference>
<dbReference type="PRINTS" id="PR00344">
    <property type="entry name" value="BCTRLSENSOR"/>
</dbReference>
<dbReference type="SMART" id="SM00448">
    <property type="entry name" value="REC"/>
    <property type="match status" value="1"/>
</dbReference>
<feature type="domain" description="PAS" evidence="12">
    <location>
        <begin position="10"/>
        <end position="55"/>
    </location>
</feature>
<evidence type="ECO:0000259" key="12">
    <source>
        <dbReference type="PROSITE" id="PS50112"/>
    </source>
</evidence>
<dbReference type="InterPro" id="IPR035965">
    <property type="entry name" value="PAS-like_dom_sf"/>
</dbReference>
<keyword evidence="6" id="KW-0418">Kinase</keyword>
<evidence type="ECO:0000259" key="11">
    <source>
        <dbReference type="PROSITE" id="PS50110"/>
    </source>
</evidence>
<accession>A0A5K8A868</accession>
<keyword evidence="3 9" id="KW-0597">Phosphoprotein</keyword>
<dbReference type="SUPFAM" id="SSF47384">
    <property type="entry name" value="Homodimeric domain of signal transducing histidine kinase"/>
    <property type="match status" value="1"/>
</dbReference>
<evidence type="ECO:0000256" key="3">
    <source>
        <dbReference type="ARBA" id="ARBA00022553"/>
    </source>
</evidence>
<proteinExistence type="predicted"/>
<dbReference type="InterPro" id="IPR036097">
    <property type="entry name" value="HisK_dim/P_sf"/>
</dbReference>
<dbReference type="CDD" id="cd00082">
    <property type="entry name" value="HisKA"/>
    <property type="match status" value="1"/>
</dbReference>
<evidence type="ECO:0000256" key="6">
    <source>
        <dbReference type="ARBA" id="ARBA00022777"/>
    </source>
</evidence>
<dbReference type="SUPFAM" id="SSF55874">
    <property type="entry name" value="ATPase domain of HSP90 chaperone/DNA topoisomerase II/histidine kinase"/>
    <property type="match status" value="1"/>
</dbReference>
<dbReference type="InterPro" id="IPR001789">
    <property type="entry name" value="Sig_transdc_resp-reg_receiver"/>
</dbReference>